<evidence type="ECO:0000313" key="3">
    <source>
        <dbReference type="Proteomes" id="UP001189122"/>
    </source>
</evidence>
<keyword evidence="3" id="KW-1185">Reference proteome</keyword>
<gene>
    <name evidence="2" type="ORF">SI7747_06007633</name>
</gene>
<name>A0A7I8ITV4_SPIIN</name>
<dbReference type="Proteomes" id="UP001189122">
    <property type="component" value="Unassembled WGS sequence"/>
</dbReference>
<dbReference type="EMBL" id="CACRZD030000006">
    <property type="protein sequence ID" value="CAA6661236.1"/>
    <property type="molecule type" value="Genomic_DNA"/>
</dbReference>
<dbReference type="Gene3D" id="3.80.10.10">
    <property type="entry name" value="Ribonuclease Inhibitor"/>
    <property type="match status" value="1"/>
</dbReference>
<protein>
    <submittedName>
        <fullName evidence="2">Uncharacterized protein</fullName>
    </submittedName>
</protein>
<proteinExistence type="predicted"/>
<reference evidence="2 3" key="1">
    <citation type="submission" date="2019-12" db="EMBL/GenBank/DDBJ databases">
        <authorList>
            <person name="Scholz U."/>
            <person name="Mascher M."/>
            <person name="Fiebig A."/>
        </authorList>
    </citation>
    <scope>NUCLEOTIDE SEQUENCE</scope>
</reference>
<dbReference type="InterPro" id="IPR032675">
    <property type="entry name" value="LRR_dom_sf"/>
</dbReference>
<feature type="region of interest" description="Disordered" evidence="1">
    <location>
        <begin position="229"/>
        <end position="286"/>
    </location>
</feature>
<evidence type="ECO:0000256" key="1">
    <source>
        <dbReference type="SAM" id="MobiDB-lite"/>
    </source>
</evidence>
<accession>A0A7I8ITV4</accession>
<sequence length="286" mass="30864">MEEGERRALYSAIQGFVGRNWNGSELFRTPAGVSCDLFDGRWYVTTMSIGPILENSLQCAADADFSPPLFDPKYLKSLTFFKCFSPPQRRHRRPLHELENLAGTLETLEFRSNPGLSGDLLPISAASAAFGCWSWWRTGLSASSGQLAGLTHRNALVGPLPSSMSGSALFLKLDLSYNLLSGKIPPELPGEFLQRMGRGFSAWGNPNLCYSAATILSPATLQQAEAVQGGGGCRRRRQTCRKSNSSGGDGDRYSSEAAVRRHQPTSVGDDDPAQPGGHLSLPGLPS</sequence>
<dbReference type="EMBL" id="LR743593">
    <property type="protein sequence ID" value="CAA2621544.1"/>
    <property type="molecule type" value="Genomic_DNA"/>
</dbReference>
<evidence type="ECO:0000313" key="2">
    <source>
        <dbReference type="EMBL" id="CAA2621544.1"/>
    </source>
</evidence>
<dbReference type="AlphaFoldDB" id="A0A7I8ITV4"/>
<organism evidence="2">
    <name type="scientific">Spirodela intermedia</name>
    <name type="common">Intermediate duckweed</name>
    <dbReference type="NCBI Taxonomy" id="51605"/>
    <lineage>
        <taxon>Eukaryota</taxon>
        <taxon>Viridiplantae</taxon>
        <taxon>Streptophyta</taxon>
        <taxon>Embryophyta</taxon>
        <taxon>Tracheophyta</taxon>
        <taxon>Spermatophyta</taxon>
        <taxon>Magnoliopsida</taxon>
        <taxon>Liliopsida</taxon>
        <taxon>Araceae</taxon>
        <taxon>Lemnoideae</taxon>
        <taxon>Spirodela</taxon>
    </lineage>
</organism>